<name>A0A7X1AZN2_9BACT</name>
<dbReference type="Gene3D" id="2.60.40.1190">
    <property type="match status" value="1"/>
</dbReference>
<dbReference type="EMBL" id="JACHVA010000106">
    <property type="protein sequence ID" value="MBC2602926.1"/>
    <property type="molecule type" value="Genomic_DNA"/>
</dbReference>
<dbReference type="Pfam" id="PF19543">
    <property type="entry name" value="GH123_N"/>
    <property type="match status" value="1"/>
</dbReference>
<organism evidence="3 4">
    <name type="scientific">Puniceicoccus vermicola</name>
    <dbReference type="NCBI Taxonomy" id="388746"/>
    <lineage>
        <taxon>Bacteria</taxon>
        <taxon>Pseudomonadati</taxon>
        <taxon>Verrucomicrobiota</taxon>
        <taxon>Opitutia</taxon>
        <taxon>Puniceicoccales</taxon>
        <taxon>Puniceicoccaceae</taxon>
        <taxon>Puniceicoccus</taxon>
    </lineage>
</organism>
<dbReference type="InterPro" id="IPR045711">
    <property type="entry name" value="GH123-like_N"/>
</dbReference>
<accession>A0A7X1AZN2</accession>
<comment type="caution">
    <text evidence="3">The sequence shown here is derived from an EMBL/GenBank/DDBJ whole genome shotgun (WGS) entry which is preliminary data.</text>
</comment>
<dbReference type="Proteomes" id="UP000525652">
    <property type="component" value="Unassembled WGS sequence"/>
</dbReference>
<proteinExistence type="predicted"/>
<protein>
    <recommendedName>
        <fullName evidence="2">Glycoside hydrolase 123-like N-terminal domain-containing protein</fullName>
    </recommendedName>
</protein>
<dbReference type="SUPFAM" id="SSF49344">
    <property type="entry name" value="CBD9-like"/>
    <property type="match status" value="1"/>
</dbReference>
<dbReference type="AlphaFoldDB" id="A0A7X1AZN2"/>
<feature type="chain" id="PRO_5030668362" description="Glycoside hydrolase 123-like N-terminal domain-containing protein" evidence="1">
    <location>
        <begin position="27"/>
        <end position="1152"/>
    </location>
</feature>
<reference evidence="3 4" key="1">
    <citation type="submission" date="2020-07" db="EMBL/GenBank/DDBJ databases">
        <authorList>
            <person name="Feng X."/>
        </authorList>
    </citation>
    <scope>NUCLEOTIDE SEQUENCE [LARGE SCALE GENOMIC DNA]</scope>
    <source>
        <strain evidence="3 4">JCM14086</strain>
    </source>
</reference>
<gene>
    <name evidence="3" type="ORF">H5P30_14175</name>
</gene>
<sequence>MNRSSLSLKSLLIALIPLCLSCSVFGKSTPLPEENVSFLAVDRMAVAPEIDGRIGEEEWGDTSAISGVTEHSSNRLIPRPVTFWLGWDPDHLYLACRVYLPAGYKPSVPAGRSEGLAYIWDDGLEVGFAPHGKNVPSGTTENSYKWFMNALGFGGDYSRIAVGQQFKNWAPNFQIATRVTDPGTAPDGGSWWELEFSSTPEDFELSGPHRAGDEWNMLLGVNHFPRFLQARVPANGAYMDSSAHTGVVLVEGKASVQLLNDTLDNLATTGNSNWLLRSHNPTEKDITLDISYEVAGQIAEKTLEVPAGESANVSLDLKTPEELEEGLAAVRVSQGNQLLLNYGAYFKQGYAARTLKTPAPPTQAFPFRAEFNALRSNFLIQGDTYSLEDPAMAKELNYQIFKEGVDKPIAEGSITQVAEYYLRDIVQLPPLDSGEYTVTASLILEDGNRLGPETATFVKKDESKEFEEWWNNDIGNPDRVIPPFTAMTQDGNEITCWGREYTLDALGLPKHLDSDGKNVMGKPAQVVAVVNGEEVRLPLDKSPTITSVKDWRVEFTGKASGGGIVVTSKGWIEQDGVTYVELTYEPEGKEPVEVESLRLEFPLNGEDSESLLCVGPGENFSARTAMILPTDEEGSLWSTLVTGRTGSQMTIGSFYPEVWIGNDRRGFLWWGDNDKGWVPNDDVPAHEAVRRGSDVVLINHIIGTPDGEEPYLLEAPKTLAFGYVATPFRPFPKGWRNSMAAENGTFWSPHRGTRKDSKTGEMVFPKGKRPMHVNWIHPETRYPEEWDEIWAEQKEKADRKVENVQPIDPYRSRSGSGFVHLSFQLIGSGHKSSDNETYKYFGVDWMVGGKETYSREMQDYFLWMFDQAFEKGGLRTVYFDLAFPFLTKDLQSGLAYELPDGRIQPGYNGFNIRRFMMRLSSLMNDHDLMPGGLSIHSTNAYFLIAMPWVDAVLDGEYHFLNDAATMDQVDGYPVDRMRAFSSPHNWGVPISWMQLIKFSDRDRKQQNLRSFAEYVWMHDSWLNPYIPKYSEMPESILDWGLNEDAVVYHPYWRNPLVTTESEDVLISTWQLPDRLIIGVFNNNRDKQVNVTLDVDLDAANLSRELPWQQFFRIRDLWKSEEDPGARLDLQDEQIQIQKLKPHTGRFFGIRLY</sequence>
<evidence type="ECO:0000313" key="4">
    <source>
        <dbReference type="Proteomes" id="UP000525652"/>
    </source>
</evidence>
<feature type="signal peptide" evidence="1">
    <location>
        <begin position="1"/>
        <end position="26"/>
    </location>
</feature>
<evidence type="ECO:0000259" key="2">
    <source>
        <dbReference type="Pfam" id="PF19543"/>
    </source>
</evidence>
<evidence type="ECO:0000256" key="1">
    <source>
        <dbReference type="SAM" id="SignalP"/>
    </source>
</evidence>
<evidence type="ECO:0000313" key="3">
    <source>
        <dbReference type="EMBL" id="MBC2602926.1"/>
    </source>
</evidence>
<keyword evidence="4" id="KW-1185">Reference proteome</keyword>
<keyword evidence="1" id="KW-0732">Signal</keyword>
<dbReference type="RefSeq" id="WP_185693589.1">
    <property type="nucleotide sequence ID" value="NZ_JACHVA010000106.1"/>
</dbReference>
<feature type="domain" description="Glycoside hydrolase 123-like N-terminal" evidence="2">
    <location>
        <begin position="468"/>
        <end position="615"/>
    </location>
</feature>